<dbReference type="Proteomes" id="UP001152523">
    <property type="component" value="Unassembled WGS sequence"/>
</dbReference>
<comment type="caution">
    <text evidence="2">The sequence shown here is derived from an EMBL/GenBank/DDBJ whole genome shotgun (WGS) entry which is preliminary data.</text>
</comment>
<feature type="region of interest" description="Disordered" evidence="1">
    <location>
        <begin position="53"/>
        <end position="114"/>
    </location>
</feature>
<evidence type="ECO:0000256" key="1">
    <source>
        <dbReference type="SAM" id="MobiDB-lite"/>
    </source>
</evidence>
<protein>
    <submittedName>
        <fullName evidence="2">Uncharacterized protein</fullName>
    </submittedName>
</protein>
<sequence>MAIMTVPASSIAAVRKNPANRLHPAPPALTEVFGVLRPRRVFARRSWPRGITPVKKPSRNVISSTHSASVSFSEDCRKEFDSDCESSCSSTASSSHPTNPRPDEDDDIGKKDVPMWKFVPKSSTSFILVRVPN</sequence>
<keyword evidence="3" id="KW-1185">Reference proteome</keyword>
<dbReference type="EMBL" id="CAMAPF010000031">
    <property type="protein sequence ID" value="CAH9077474.1"/>
    <property type="molecule type" value="Genomic_DNA"/>
</dbReference>
<organism evidence="2 3">
    <name type="scientific">Cuscuta epithymum</name>
    <dbReference type="NCBI Taxonomy" id="186058"/>
    <lineage>
        <taxon>Eukaryota</taxon>
        <taxon>Viridiplantae</taxon>
        <taxon>Streptophyta</taxon>
        <taxon>Embryophyta</taxon>
        <taxon>Tracheophyta</taxon>
        <taxon>Spermatophyta</taxon>
        <taxon>Magnoliopsida</taxon>
        <taxon>eudicotyledons</taxon>
        <taxon>Gunneridae</taxon>
        <taxon>Pentapetalae</taxon>
        <taxon>asterids</taxon>
        <taxon>lamiids</taxon>
        <taxon>Solanales</taxon>
        <taxon>Convolvulaceae</taxon>
        <taxon>Cuscuteae</taxon>
        <taxon>Cuscuta</taxon>
        <taxon>Cuscuta subgen. Cuscuta</taxon>
    </lineage>
</organism>
<evidence type="ECO:0000313" key="2">
    <source>
        <dbReference type="EMBL" id="CAH9077474.1"/>
    </source>
</evidence>
<dbReference type="AlphaFoldDB" id="A0AAV0CHM7"/>
<accession>A0AAV0CHM7</accession>
<feature type="compositionally biased region" description="Low complexity" evidence="1">
    <location>
        <begin position="85"/>
        <end position="95"/>
    </location>
</feature>
<feature type="compositionally biased region" description="Polar residues" evidence="1">
    <location>
        <begin position="60"/>
        <end position="72"/>
    </location>
</feature>
<name>A0AAV0CHM7_9ASTE</name>
<reference evidence="2" key="1">
    <citation type="submission" date="2022-07" db="EMBL/GenBank/DDBJ databases">
        <authorList>
            <person name="Macas J."/>
            <person name="Novak P."/>
            <person name="Neumann P."/>
        </authorList>
    </citation>
    <scope>NUCLEOTIDE SEQUENCE</scope>
</reference>
<gene>
    <name evidence="2" type="ORF">CEPIT_LOCUS6192</name>
</gene>
<proteinExistence type="predicted"/>
<evidence type="ECO:0000313" key="3">
    <source>
        <dbReference type="Proteomes" id="UP001152523"/>
    </source>
</evidence>